<name>A0A9W6XLI8_9STRA</name>
<reference evidence="2" key="1">
    <citation type="submission" date="2023-04" db="EMBL/GenBank/DDBJ databases">
        <title>Phytophthora fragariaefolia NBRC 109709.</title>
        <authorList>
            <person name="Ichikawa N."/>
            <person name="Sato H."/>
            <person name="Tonouchi N."/>
        </authorList>
    </citation>
    <scope>NUCLEOTIDE SEQUENCE</scope>
    <source>
        <strain evidence="2">NBRC 109709</strain>
    </source>
</reference>
<protein>
    <submittedName>
        <fullName evidence="2">Unnamed protein product</fullName>
    </submittedName>
</protein>
<proteinExistence type="predicted"/>
<organism evidence="2 3">
    <name type="scientific">Phytophthora fragariaefolia</name>
    <dbReference type="NCBI Taxonomy" id="1490495"/>
    <lineage>
        <taxon>Eukaryota</taxon>
        <taxon>Sar</taxon>
        <taxon>Stramenopiles</taxon>
        <taxon>Oomycota</taxon>
        <taxon>Peronosporomycetes</taxon>
        <taxon>Peronosporales</taxon>
        <taxon>Peronosporaceae</taxon>
        <taxon>Phytophthora</taxon>
    </lineage>
</organism>
<dbReference type="AlphaFoldDB" id="A0A9W6XLI8"/>
<evidence type="ECO:0000313" key="2">
    <source>
        <dbReference type="EMBL" id="GMF41021.1"/>
    </source>
</evidence>
<sequence length="285" mass="32285">MEKWHKKFQANLVSVTKFQAKRGPWDLELLKRNTAAFENLLPSMAKENEAPASSNQEAPPPATLETVPEDRKRNWNEDTTMSLVRAWHEVAKGGYQLGEKTTMYNERIFAGFKKLVPSSTRSKKAVEDKMQALREMYRFISDVNANRIQGSTGKAEWFELSRKEKKELRYGVVQPIVYSGNEIMLFDIMCVMLRDLHRIKSPNVSATVFSELHRFLNDKADTVPLSSSYSAQPRFAEQSVEVEPGSSDDAGSLCADDDNGGESSRDPFNAIMLKSKRNKSFMQAS</sequence>
<gene>
    <name evidence="2" type="ORF">Pfra01_001280700</name>
</gene>
<feature type="region of interest" description="Disordered" evidence="1">
    <location>
        <begin position="234"/>
        <end position="269"/>
    </location>
</feature>
<dbReference type="EMBL" id="BSXT01001298">
    <property type="protein sequence ID" value="GMF41021.1"/>
    <property type="molecule type" value="Genomic_DNA"/>
</dbReference>
<evidence type="ECO:0000256" key="1">
    <source>
        <dbReference type="SAM" id="MobiDB-lite"/>
    </source>
</evidence>
<comment type="caution">
    <text evidence="2">The sequence shown here is derived from an EMBL/GenBank/DDBJ whole genome shotgun (WGS) entry which is preliminary data.</text>
</comment>
<keyword evidence="3" id="KW-1185">Reference proteome</keyword>
<feature type="region of interest" description="Disordered" evidence="1">
    <location>
        <begin position="47"/>
        <end position="75"/>
    </location>
</feature>
<dbReference type="Proteomes" id="UP001165121">
    <property type="component" value="Unassembled WGS sequence"/>
</dbReference>
<accession>A0A9W6XLI8</accession>
<evidence type="ECO:0000313" key="3">
    <source>
        <dbReference type="Proteomes" id="UP001165121"/>
    </source>
</evidence>
<dbReference type="OrthoDB" id="113955at2759"/>